<dbReference type="OrthoDB" id="594893at2"/>
<evidence type="ECO:0000313" key="8">
    <source>
        <dbReference type="EMBL" id="EKF56409.1"/>
    </source>
</evidence>
<feature type="binding site" evidence="7">
    <location>
        <position position="105"/>
    </location>
    <ligand>
        <name>Zn(2+)</name>
        <dbReference type="ChEBI" id="CHEBI:29105"/>
    </ligand>
</feature>
<reference evidence="8 9" key="1">
    <citation type="journal article" date="2012" name="J. Bacteriol.">
        <title>Genome Sequence of Galbibacter marinum Type Strain ck-I2-15.</title>
        <authorList>
            <person name="Lai Q."/>
            <person name="Li C."/>
            <person name="Shao Z."/>
        </authorList>
    </citation>
    <scope>NUCLEOTIDE SEQUENCE [LARGE SCALE GENOMIC DNA]</scope>
    <source>
        <strain evidence="9">ck-I2-15</strain>
    </source>
</reference>
<evidence type="ECO:0000256" key="4">
    <source>
        <dbReference type="ARBA" id="ARBA00023015"/>
    </source>
</evidence>
<dbReference type="GO" id="GO:1900376">
    <property type="term" value="P:regulation of secondary metabolite biosynthetic process"/>
    <property type="evidence" value="ECO:0007669"/>
    <property type="project" value="TreeGrafter"/>
</dbReference>
<keyword evidence="6" id="KW-0804">Transcription</keyword>
<dbReference type="InterPro" id="IPR036390">
    <property type="entry name" value="WH_DNA-bd_sf"/>
</dbReference>
<dbReference type="eggNOG" id="COG0735">
    <property type="taxonomic scope" value="Bacteria"/>
</dbReference>
<keyword evidence="9" id="KW-1185">Reference proteome</keyword>
<dbReference type="Pfam" id="PF01475">
    <property type="entry name" value="FUR"/>
    <property type="match status" value="1"/>
</dbReference>
<evidence type="ECO:0000256" key="1">
    <source>
        <dbReference type="ARBA" id="ARBA00007957"/>
    </source>
</evidence>
<evidence type="ECO:0000256" key="3">
    <source>
        <dbReference type="ARBA" id="ARBA00022833"/>
    </source>
</evidence>
<dbReference type="InterPro" id="IPR002481">
    <property type="entry name" value="FUR"/>
</dbReference>
<dbReference type="InterPro" id="IPR036388">
    <property type="entry name" value="WH-like_DNA-bd_sf"/>
</dbReference>
<evidence type="ECO:0000256" key="7">
    <source>
        <dbReference type="PIRSR" id="PIRSR602481-1"/>
    </source>
</evidence>
<dbReference type="SUPFAM" id="SSF46785">
    <property type="entry name" value="Winged helix' DNA-binding domain"/>
    <property type="match status" value="1"/>
</dbReference>
<dbReference type="RefSeq" id="WP_008990428.1">
    <property type="nucleotide sequence ID" value="NZ_AMSG01000002.1"/>
</dbReference>
<dbReference type="Proteomes" id="UP000007364">
    <property type="component" value="Unassembled WGS sequence"/>
</dbReference>
<dbReference type="GO" id="GO:0000976">
    <property type="term" value="F:transcription cis-regulatory region binding"/>
    <property type="evidence" value="ECO:0007669"/>
    <property type="project" value="TreeGrafter"/>
</dbReference>
<evidence type="ECO:0000256" key="2">
    <source>
        <dbReference type="ARBA" id="ARBA00022491"/>
    </source>
</evidence>
<comment type="cofactor">
    <cofactor evidence="7">
        <name>Zn(2+)</name>
        <dbReference type="ChEBI" id="CHEBI:29105"/>
    </cofactor>
    <text evidence="7">Binds 1 zinc ion per subunit.</text>
</comment>
<dbReference type="PANTHER" id="PTHR33202">
    <property type="entry name" value="ZINC UPTAKE REGULATION PROTEIN"/>
    <property type="match status" value="1"/>
</dbReference>
<dbReference type="AlphaFoldDB" id="K2PY99"/>
<comment type="similarity">
    <text evidence="1">Belongs to the Fur family.</text>
</comment>
<feature type="binding site" evidence="7">
    <location>
        <position position="141"/>
    </location>
    <ligand>
        <name>Zn(2+)</name>
        <dbReference type="ChEBI" id="CHEBI:29105"/>
    </ligand>
</feature>
<dbReference type="GO" id="GO:0045892">
    <property type="term" value="P:negative regulation of DNA-templated transcription"/>
    <property type="evidence" value="ECO:0007669"/>
    <property type="project" value="TreeGrafter"/>
</dbReference>
<evidence type="ECO:0000313" key="9">
    <source>
        <dbReference type="Proteomes" id="UP000007364"/>
    </source>
</evidence>
<sequence>MDTDLIEDRLQEKKIRPTAMRLLVYNILKEAKGAISLTDIETMFLTNSSLEIPVDRTTIYRTVKTFEKKGVAHAIEQGNGVMAYALCQSNCQENQHKDQHLHFYCERCKKTSCLRDQQIPNVSLPTGYQIHDLNFTAKGICDQCV</sequence>
<feature type="binding site" evidence="7">
    <location>
        <position position="108"/>
    </location>
    <ligand>
        <name>Zn(2+)</name>
        <dbReference type="ChEBI" id="CHEBI:29105"/>
    </ligand>
</feature>
<dbReference type="PANTHER" id="PTHR33202:SF22">
    <property type="entry name" value="HYDROGEN PEROXIDE SENSITIVE REPRESSOR"/>
    <property type="match status" value="1"/>
</dbReference>
<dbReference type="Gene3D" id="1.10.10.10">
    <property type="entry name" value="Winged helix-like DNA-binding domain superfamily/Winged helix DNA-binding domain"/>
    <property type="match status" value="1"/>
</dbReference>
<gene>
    <name evidence="8" type="ORF">I215_02763</name>
</gene>
<feature type="binding site" evidence="7">
    <location>
        <position position="144"/>
    </location>
    <ligand>
        <name>Zn(2+)</name>
        <dbReference type="ChEBI" id="CHEBI:29105"/>
    </ligand>
</feature>
<proteinExistence type="inferred from homology"/>
<dbReference type="Gene3D" id="3.30.1490.190">
    <property type="match status" value="1"/>
</dbReference>
<dbReference type="STRING" id="555500.I215_02763"/>
<accession>K2PY99</accession>
<keyword evidence="5" id="KW-0238">DNA-binding</keyword>
<organism evidence="8 9">
    <name type="scientific">Galbibacter marinus</name>
    <dbReference type="NCBI Taxonomy" id="555500"/>
    <lineage>
        <taxon>Bacteria</taxon>
        <taxon>Pseudomonadati</taxon>
        <taxon>Bacteroidota</taxon>
        <taxon>Flavobacteriia</taxon>
        <taxon>Flavobacteriales</taxon>
        <taxon>Flavobacteriaceae</taxon>
        <taxon>Galbibacter</taxon>
    </lineage>
</organism>
<keyword evidence="7" id="KW-0479">Metal-binding</keyword>
<evidence type="ECO:0000256" key="5">
    <source>
        <dbReference type="ARBA" id="ARBA00023125"/>
    </source>
</evidence>
<dbReference type="EMBL" id="AMSG01000002">
    <property type="protein sequence ID" value="EKF56409.1"/>
    <property type="molecule type" value="Genomic_DNA"/>
</dbReference>
<keyword evidence="4" id="KW-0805">Transcription regulation</keyword>
<keyword evidence="3 7" id="KW-0862">Zinc</keyword>
<comment type="caution">
    <text evidence="8">The sequence shown here is derived from an EMBL/GenBank/DDBJ whole genome shotgun (WGS) entry which is preliminary data.</text>
</comment>
<dbReference type="InterPro" id="IPR043135">
    <property type="entry name" value="Fur_C"/>
</dbReference>
<name>K2PY99_9FLAO</name>
<evidence type="ECO:0000256" key="6">
    <source>
        <dbReference type="ARBA" id="ARBA00023163"/>
    </source>
</evidence>
<protein>
    <submittedName>
        <fullName evidence="8">Ferric uptake regulator family protein</fullName>
    </submittedName>
</protein>
<keyword evidence="2" id="KW-0678">Repressor</keyword>
<dbReference type="GO" id="GO:0008270">
    <property type="term" value="F:zinc ion binding"/>
    <property type="evidence" value="ECO:0007669"/>
    <property type="project" value="TreeGrafter"/>
</dbReference>
<dbReference type="GO" id="GO:0003700">
    <property type="term" value="F:DNA-binding transcription factor activity"/>
    <property type="evidence" value="ECO:0007669"/>
    <property type="project" value="InterPro"/>
</dbReference>